<dbReference type="RefSeq" id="XP_016227741.1">
    <property type="nucleotide sequence ID" value="XM_016364092.1"/>
</dbReference>
<dbReference type="PANTHER" id="PTHR31394:SF1">
    <property type="entry name" value="TRANSMEMBRANE PROTEIN 199"/>
    <property type="match status" value="1"/>
</dbReference>
<dbReference type="GO" id="GO:0070072">
    <property type="term" value="P:vacuolar proton-transporting V-type ATPase complex assembly"/>
    <property type="evidence" value="ECO:0007669"/>
    <property type="project" value="InterPro"/>
</dbReference>
<evidence type="ECO:0000256" key="1">
    <source>
        <dbReference type="ARBA" id="ARBA00004477"/>
    </source>
</evidence>
<organism evidence="7 8">
    <name type="scientific">Exophiala mesophila</name>
    <name type="common">Black yeast-like fungus</name>
    <dbReference type="NCBI Taxonomy" id="212818"/>
    <lineage>
        <taxon>Eukaryota</taxon>
        <taxon>Fungi</taxon>
        <taxon>Dikarya</taxon>
        <taxon>Ascomycota</taxon>
        <taxon>Pezizomycotina</taxon>
        <taxon>Eurotiomycetes</taxon>
        <taxon>Chaetothyriomycetidae</taxon>
        <taxon>Chaetothyriales</taxon>
        <taxon>Herpotrichiellaceae</taxon>
        <taxon>Exophiala</taxon>
    </lineage>
</organism>
<accession>A0A0D1ZNF6</accession>
<feature type="transmembrane region" description="Helical" evidence="6">
    <location>
        <begin position="154"/>
        <end position="174"/>
    </location>
</feature>
<dbReference type="Pfam" id="PF11712">
    <property type="entry name" value="Vma12"/>
    <property type="match status" value="1"/>
</dbReference>
<evidence type="ECO:0000256" key="3">
    <source>
        <dbReference type="ARBA" id="ARBA00022824"/>
    </source>
</evidence>
<comment type="subcellular location">
    <subcellularLocation>
        <location evidence="1">Endoplasmic reticulum membrane</location>
        <topology evidence="1">Multi-pass membrane protein</topology>
    </subcellularLocation>
</comment>
<dbReference type="InterPro" id="IPR021013">
    <property type="entry name" value="ATPase_Vma12"/>
</dbReference>
<keyword evidence="5 6" id="KW-0472">Membrane</keyword>
<keyword evidence="8" id="KW-1185">Reference proteome</keyword>
<dbReference type="Proteomes" id="UP000054302">
    <property type="component" value="Unassembled WGS sequence"/>
</dbReference>
<dbReference type="PANTHER" id="PTHR31394">
    <property type="entry name" value="TRANSMEMBRANE PROTEIN 199"/>
    <property type="match status" value="1"/>
</dbReference>
<dbReference type="EMBL" id="KN847520">
    <property type="protein sequence ID" value="KIV96167.1"/>
    <property type="molecule type" value="Genomic_DNA"/>
</dbReference>
<evidence type="ECO:0000256" key="6">
    <source>
        <dbReference type="SAM" id="Phobius"/>
    </source>
</evidence>
<dbReference type="GeneID" id="27317913"/>
<feature type="transmembrane region" description="Helical" evidence="6">
    <location>
        <begin position="124"/>
        <end position="142"/>
    </location>
</feature>
<dbReference type="GO" id="GO:0005789">
    <property type="term" value="C:endoplasmic reticulum membrane"/>
    <property type="evidence" value="ECO:0007669"/>
    <property type="project" value="UniProtKB-SubCell"/>
</dbReference>
<dbReference type="VEuPathDB" id="FungiDB:PV10_00068"/>
<dbReference type="OrthoDB" id="19981at2759"/>
<dbReference type="HOGENOM" id="CLU_048316_1_0_1"/>
<dbReference type="AlphaFoldDB" id="A0A0D1ZNF6"/>
<proteinExistence type="predicted"/>
<evidence type="ECO:0000256" key="2">
    <source>
        <dbReference type="ARBA" id="ARBA00022692"/>
    </source>
</evidence>
<keyword evidence="3" id="KW-0256">Endoplasmic reticulum</keyword>
<evidence type="ECO:0008006" key="9">
    <source>
        <dbReference type="Google" id="ProtNLM"/>
    </source>
</evidence>
<evidence type="ECO:0000256" key="4">
    <source>
        <dbReference type="ARBA" id="ARBA00022989"/>
    </source>
</evidence>
<keyword evidence="4 6" id="KW-1133">Transmembrane helix</keyword>
<sequence length="243" mass="27193">MVLLTTTPRILSAISTLSSRERSTLPDLPNTVSSPIDHNTVISLSRLTRENTLNTLLRGTQVYQPPAPSKPPPTPEYVALMSRLRKEQEQREYAALLSKQGPGIAAGLDSEEQDQGSDDLSPSLVLNILLSVVMCALTMFYLTRWWHNDGVRVLMSLGTGLIVGIAEVTVYAAYLRKVKESKDKERKKREKKVFIGEYTGEAPPVPLSHMPAHKEEIWGRGVNGGMRRRIREKWEKGQDDKTS</sequence>
<keyword evidence="2 6" id="KW-0812">Transmembrane</keyword>
<dbReference type="STRING" id="212818.A0A0D1ZNF6"/>
<gene>
    <name evidence="7" type="ORF">PV10_00068</name>
</gene>
<dbReference type="OMA" id="FSVYWAL"/>
<name>A0A0D1ZNF6_EXOME</name>
<evidence type="ECO:0000313" key="8">
    <source>
        <dbReference type="Proteomes" id="UP000054302"/>
    </source>
</evidence>
<reference evidence="7 8" key="1">
    <citation type="submission" date="2015-01" db="EMBL/GenBank/DDBJ databases">
        <title>The Genome Sequence of Exophiala mesophila CBS40295.</title>
        <authorList>
            <consortium name="The Broad Institute Genomics Platform"/>
            <person name="Cuomo C."/>
            <person name="de Hoog S."/>
            <person name="Gorbushina A."/>
            <person name="Stielow B."/>
            <person name="Teixiera M."/>
            <person name="Abouelleil A."/>
            <person name="Chapman S.B."/>
            <person name="Priest M."/>
            <person name="Young S.K."/>
            <person name="Wortman J."/>
            <person name="Nusbaum C."/>
            <person name="Birren B."/>
        </authorList>
    </citation>
    <scope>NUCLEOTIDE SEQUENCE [LARGE SCALE GENOMIC DNA]</scope>
    <source>
        <strain evidence="7 8">CBS 40295</strain>
    </source>
</reference>
<evidence type="ECO:0000256" key="5">
    <source>
        <dbReference type="ARBA" id="ARBA00023136"/>
    </source>
</evidence>
<evidence type="ECO:0000313" key="7">
    <source>
        <dbReference type="EMBL" id="KIV96167.1"/>
    </source>
</evidence>
<protein>
    <recommendedName>
        <fullName evidence="9">Endoplasmic reticulum-based factor for assembly of V-ATPase-domain-containing protein</fullName>
    </recommendedName>
</protein>